<evidence type="ECO:0000256" key="3">
    <source>
        <dbReference type="ARBA" id="ARBA00022650"/>
    </source>
</evidence>
<keyword evidence="4 7" id="KW-0521">NADP</keyword>
<sequence length="640" mass="69241">MRYQITRAHLRDLSRVKPLWKAMLSRYVDVIGPTCPVRNPGEAWARRHEEYLNWLNDGAGVVYLATDSEDSDRVVGYAALHFRVSGSAFDMGERFGELESLAVSEDVRGQGLGSRLLEACRLELQRREIRYWSLDTLAANENARRMYERAGFEPFMLRMIRLVADTDGVPAVSDPPTAPLVMPTDQVGVPDSAGDRGAAASWRSERSPETDPVVGDSATSVVSLSVQEAGVRARAAAREMAVATTAQKNRALRLIADALETESESLLAANAKDVRRAEEAGRPESLVDRLRLDQGRLRGIAEAVRQVAELADPVGEVVRGSIRPNGLQVREQRVPFGVVGMIFEARPNVTVDAAALCLKSGNAVVLRGSSHAVESNRALVGVMRAALERTDIPADAVRLLDGDRDEAAFLMKARGLVDVIVPRGGAELIRTVVEESSVPVIETGSGNVHLYVDAAADLTKALDILMNAKTQRPSVCNAVETLLVHEKVAEALLDAALPALHAAGVVVHGDRVVRELASRVGAPVEEVTHEDWACEYHGLEIAVGVVDSLDTAMKHVARYSTGHTEAIVTEDRGAARRWTQGVDAAVVMVNASTRFTDGGEFGFGAEIGISTQKMHARGPMGLRELTSTKWIVEGDGQIRD</sequence>
<dbReference type="eggNOG" id="COG0014">
    <property type="taxonomic scope" value="Bacteria"/>
</dbReference>
<dbReference type="Pfam" id="PF00583">
    <property type="entry name" value="Acetyltransf_1"/>
    <property type="match status" value="1"/>
</dbReference>
<evidence type="ECO:0000256" key="2">
    <source>
        <dbReference type="ARBA" id="ARBA00022605"/>
    </source>
</evidence>
<dbReference type="InterPro" id="IPR000965">
    <property type="entry name" value="GPR_dom"/>
</dbReference>
<evidence type="ECO:0000256" key="8">
    <source>
        <dbReference type="SAM" id="MobiDB-lite"/>
    </source>
</evidence>
<protein>
    <recommendedName>
        <fullName evidence="7">Gamma-glutamyl phosphate reductase</fullName>
        <shortName evidence="7">GPR</shortName>
        <ecNumber evidence="7">1.2.1.41</ecNumber>
    </recommendedName>
    <alternativeName>
        <fullName evidence="7">Glutamate-5-semialdehyde dehydrogenase</fullName>
    </alternativeName>
    <alternativeName>
        <fullName evidence="7">Glutamyl-gamma-semialdehyde dehydrogenase</fullName>
        <shortName evidence="7">GSA dehydrogenase</shortName>
    </alternativeName>
</protein>
<evidence type="ECO:0000256" key="5">
    <source>
        <dbReference type="ARBA" id="ARBA00023002"/>
    </source>
</evidence>
<reference evidence="10 11" key="1">
    <citation type="submission" date="2012-08" db="EMBL/GenBank/DDBJ databases">
        <title>Whole genome shotgun sequence of Austwickia chelonae NBRC 105200.</title>
        <authorList>
            <person name="Yoshida I."/>
            <person name="Hosoyama A."/>
            <person name="Tsuchikane K."/>
            <person name="Katsumata H."/>
            <person name="Ando Y."/>
            <person name="Ohji S."/>
            <person name="Hamada M."/>
            <person name="Tamura T."/>
            <person name="Yamazoe A."/>
            <person name="Yamazaki S."/>
            <person name="Fujita N."/>
        </authorList>
    </citation>
    <scope>NUCLEOTIDE SEQUENCE [LARGE SCALE GENOMIC DNA]</scope>
    <source>
        <strain evidence="10 11">NBRC 105200</strain>
    </source>
</reference>
<keyword evidence="5 7" id="KW-0560">Oxidoreductase</keyword>
<keyword evidence="7" id="KW-0963">Cytoplasm</keyword>
<dbReference type="CDD" id="cd07079">
    <property type="entry name" value="ALDH_F18-19_ProA-GPR"/>
    <property type="match status" value="1"/>
</dbReference>
<dbReference type="Gene3D" id="3.40.605.10">
    <property type="entry name" value="Aldehyde Dehydrogenase, Chain A, domain 1"/>
    <property type="match status" value="1"/>
</dbReference>
<dbReference type="SUPFAM" id="SSF55729">
    <property type="entry name" value="Acyl-CoA N-acyltransferases (Nat)"/>
    <property type="match status" value="1"/>
</dbReference>
<feature type="domain" description="N-acetyltransferase" evidence="9">
    <location>
        <begin position="8"/>
        <end position="179"/>
    </location>
</feature>
<dbReference type="SUPFAM" id="SSF53720">
    <property type="entry name" value="ALDH-like"/>
    <property type="match status" value="1"/>
</dbReference>
<evidence type="ECO:0000256" key="7">
    <source>
        <dbReference type="HAMAP-Rule" id="MF_00412"/>
    </source>
</evidence>
<comment type="similarity">
    <text evidence="7">Belongs to the gamma-glutamyl phosphate reductase family.</text>
</comment>
<dbReference type="GO" id="GO:0055129">
    <property type="term" value="P:L-proline biosynthetic process"/>
    <property type="evidence" value="ECO:0007669"/>
    <property type="project" value="UniProtKB-UniRule"/>
</dbReference>
<dbReference type="FunFam" id="3.40.309.10:FF:000006">
    <property type="entry name" value="Gamma-glutamyl phosphate reductase"/>
    <property type="match status" value="1"/>
</dbReference>
<dbReference type="EC" id="1.2.1.41" evidence="7"/>
<dbReference type="PANTHER" id="PTHR11063">
    <property type="entry name" value="GLUTAMATE SEMIALDEHYDE DEHYDROGENASE"/>
    <property type="match status" value="1"/>
</dbReference>
<evidence type="ECO:0000256" key="1">
    <source>
        <dbReference type="ARBA" id="ARBA00004985"/>
    </source>
</evidence>
<dbReference type="InterPro" id="IPR016181">
    <property type="entry name" value="Acyl_CoA_acyltransferase"/>
</dbReference>
<feature type="region of interest" description="Disordered" evidence="8">
    <location>
        <begin position="186"/>
        <end position="216"/>
    </location>
</feature>
<dbReference type="NCBIfam" id="TIGR00407">
    <property type="entry name" value="proA"/>
    <property type="match status" value="1"/>
</dbReference>
<evidence type="ECO:0000256" key="6">
    <source>
        <dbReference type="ARBA" id="ARBA00049024"/>
    </source>
</evidence>
<name>K6W3Y4_9MICO</name>
<dbReference type="InterPro" id="IPR016163">
    <property type="entry name" value="Ald_DH_C"/>
</dbReference>
<dbReference type="Gene3D" id="3.40.309.10">
    <property type="entry name" value="Aldehyde Dehydrogenase, Chain A, domain 2"/>
    <property type="match status" value="1"/>
</dbReference>
<dbReference type="UniPathway" id="UPA00098">
    <property type="reaction ID" value="UER00360"/>
</dbReference>
<evidence type="ECO:0000313" key="11">
    <source>
        <dbReference type="Proteomes" id="UP000008495"/>
    </source>
</evidence>
<evidence type="ECO:0000313" key="10">
    <source>
        <dbReference type="EMBL" id="GAB76497.1"/>
    </source>
</evidence>
<dbReference type="AlphaFoldDB" id="K6W3Y4"/>
<dbReference type="GO" id="GO:0016747">
    <property type="term" value="F:acyltransferase activity, transferring groups other than amino-acyl groups"/>
    <property type="evidence" value="ECO:0007669"/>
    <property type="project" value="InterPro"/>
</dbReference>
<comment type="pathway">
    <text evidence="1 7">Amino-acid biosynthesis; L-proline biosynthesis; L-glutamate 5-semialdehyde from L-glutamate: step 2/2.</text>
</comment>
<dbReference type="Proteomes" id="UP000008495">
    <property type="component" value="Unassembled WGS sequence"/>
</dbReference>
<keyword evidence="2 7" id="KW-0028">Amino-acid biosynthesis</keyword>
<dbReference type="NCBIfam" id="NF001221">
    <property type="entry name" value="PRK00197.1"/>
    <property type="match status" value="1"/>
</dbReference>
<comment type="caution">
    <text evidence="10">The sequence shown here is derived from an EMBL/GenBank/DDBJ whole genome shotgun (WGS) entry which is preliminary data.</text>
</comment>
<organism evidence="10 11">
    <name type="scientific">Austwickia chelonae NBRC 105200</name>
    <dbReference type="NCBI Taxonomy" id="1184607"/>
    <lineage>
        <taxon>Bacteria</taxon>
        <taxon>Bacillati</taxon>
        <taxon>Actinomycetota</taxon>
        <taxon>Actinomycetes</taxon>
        <taxon>Micrococcales</taxon>
        <taxon>Dermatophilaceae</taxon>
        <taxon>Austwickia</taxon>
    </lineage>
</organism>
<dbReference type="GO" id="GO:0005737">
    <property type="term" value="C:cytoplasm"/>
    <property type="evidence" value="ECO:0007669"/>
    <property type="project" value="UniProtKB-SubCell"/>
</dbReference>
<dbReference type="InterPro" id="IPR015590">
    <property type="entry name" value="Aldehyde_DH_dom"/>
</dbReference>
<dbReference type="STRING" id="100225.SAMN05421595_1625"/>
<dbReference type="PROSITE" id="PS51186">
    <property type="entry name" value="GNAT"/>
    <property type="match status" value="1"/>
</dbReference>
<dbReference type="CDD" id="cd04301">
    <property type="entry name" value="NAT_SF"/>
    <property type="match status" value="1"/>
</dbReference>
<dbReference type="Pfam" id="PF00171">
    <property type="entry name" value="Aldedh"/>
    <property type="match status" value="1"/>
</dbReference>
<dbReference type="InterPro" id="IPR000182">
    <property type="entry name" value="GNAT_dom"/>
</dbReference>
<dbReference type="InterPro" id="IPR016162">
    <property type="entry name" value="Ald_DH_N"/>
</dbReference>
<dbReference type="OrthoDB" id="9809970at2"/>
<proteinExistence type="inferred from homology"/>
<dbReference type="HAMAP" id="MF_00412">
    <property type="entry name" value="ProA"/>
    <property type="match status" value="1"/>
</dbReference>
<keyword evidence="11" id="KW-1185">Reference proteome</keyword>
<evidence type="ECO:0000259" key="9">
    <source>
        <dbReference type="PROSITE" id="PS51186"/>
    </source>
</evidence>
<evidence type="ECO:0000256" key="4">
    <source>
        <dbReference type="ARBA" id="ARBA00022857"/>
    </source>
</evidence>
<comment type="function">
    <text evidence="7">Catalyzes the NADPH-dependent reduction of L-glutamate 5-phosphate into L-glutamate 5-semialdehyde and phosphate. The product spontaneously undergoes cyclization to form 1-pyrroline-5-carboxylate.</text>
</comment>
<comment type="catalytic activity">
    <reaction evidence="6 7">
        <text>L-glutamate 5-semialdehyde + phosphate + NADP(+) = L-glutamyl 5-phosphate + NADPH + H(+)</text>
        <dbReference type="Rhea" id="RHEA:19541"/>
        <dbReference type="ChEBI" id="CHEBI:15378"/>
        <dbReference type="ChEBI" id="CHEBI:43474"/>
        <dbReference type="ChEBI" id="CHEBI:57783"/>
        <dbReference type="ChEBI" id="CHEBI:58066"/>
        <dbReference type="ChEBI" id="CHEBI:58274"/>
        <dbReference type="ChEBI" id="CHEBI:58349"/>
        <dbReference type="EC" id="1.2.1.41"/>
    </reaction>
</comment>
<keyword evidence="3 7" id="KW-0641">Proline biosynthesis</keyword>
<dbReference type="InterPro" id="IPR016161">
    <property type="entry name" value="Ald_DH/histidinol_DH"/>
</dbReference>
<dbReference type="PANTHER" id="PTHR11063:SF8">
    <property type="entry name" value="DELTA-1-PYRROLINE-5-CARBOXYLATE SYNTHASE"/>
    <property type="match status" value="1"/>
</dbReference>
<dbReference type="EMBL" id="BAGZ01000001">
    <property type="protein sequence ID" value="GAB76497.1"/>
    <property type="molecule type" value="Genomic_DNA"/>
</dbReference>
<comment type="subcellular location">
    <subcellularLocation>
        <location evidence="7">Cytoplasm</location>
    </subcellularLocation>
</comment>
<dbReference type="GO" id="GO:0004350">
    <property type="term" value="F:glutamate-5-semialdehyde dehydrogenase activity"/>
    <property type="evidence" value="ECO:0007669"/>
    <property type="project" value="UniProtKB-UniRule"/>
</dbReference>
<accession>K6W3Y4</accession>
<dbReference type="Gene3D" id="3.40.630.30">
    <property type="match status" value="1"/>
</dbReference>
<gene>
    <name evidence="7 10" type="primary">proA</name>
    <name evidence="10" type="ORF">AUCHE_01_00590</name>
</gene>